<organism evidence="2 3">
    <name type="scientific">Mycena metata</name>
    <dbReference type="NCBI Taxonomy" id="1033252"/>
    <lineage>
        <taxon>Eukaryota</taxon>
        <taxon>Fungi</taxon>
        <taxon>Dikarya</taxon>
        <taxon>Basidiomycota</taxon>
        <taxon>Agaricomycotina</taxon>
        <taxon>Agaricomycetes</taxon>
        <taxon>Agaricomycetidae</taxon>
        <taxon>Agaricales</taxon>
        <taxon>Marasmiineae</taxon>
        <taxon>Mycenaceae</taxon>
        <taxon>Mycena</taxon>
    </lineage>
</organism>
<name>A0AAD7IHG0_9AGAR</name>
<evidence type="ECO:0000313" key="3">
    <source>
        <dbReference type="Proteomes" id="UP001215598"/>
    </source>
</evidence>
<evidence type="ECO:0000256" key="1">
    <source>
        <dbReference type="SAM" id="MobiDB-lite"/>
    </source>
</evidence>
<dbReference type="EMBL" id="JARKIB010000095">
    <property type="protein sequence ID" value="KAJ7742307.1"/>
    <property type="molecule type" value="Genomic_DNA"/>
</dbReference>
<dbReference type="AlphaFoldDB" id="A0AAD7IHG0"/>
<keyword evidence="3" id="KW-1185">Reference proteome</keyword>
<protein>
    <submittedName>
        <fullName evidence="2">Uncharacterized protein</fullName>
    </submittedName>
</protein>
<feature type="compositionally biased region" description="Basic and acidic residues" evidence="1">
    <location>
        <begin position="48"/>
        <end position="64"/>
    </location>
</feature>
<accession>A0AAD7IHG0</accession>
<dbReference type="Proteomes" id="UP001215598">
    <property type="component" value="Unassembled WGS sequence"/>
</dbReference>
<sequence>MLEIRLVLTAVTAGAVRHCRQEQEQGGDADLLSHFPQEKSMPIPGSSESKRTIQSRKEIPSERNDFLQPERSWIELDMTSFAVIRGCRVPTADAYPGLRVAPSMRTGSTDEYVAFAGARGCRYVRSILFVSMADG</sequence>
<gene>
    <name evidence="2" type="ORF">B0H16DRAFT_1464172</name>
</gene>
<evidence type="ECO:0000313" key="2">
    <source>
        <dbReference type="EMBL" id="KAJ7742307.1"/>
    </source>
</evidence>
<proteinExistence type="predicted"/>
<reference evidence="2" key="1">
    <citation type="submission" date="2023-03" db="EMBL/GenBank/DDBJ databases">
        <title>Massive genome expansion in bonnet fungi (Mycena s.s.) driven by repeated elements and novel gene families across ecological guilds.</title>
        <authorList>
            <consortium name="Lawrence Berkeley National Laboratory"/>
            <person name="Harder C.B."/>
            <person name="Miyauchi S."/>
            <person name="Viragh M."/>
            <person name="Kuo A."/>
            <person name="Thoen E."/>
            <person name="Andreopoulos B."/>
            <person name="Lu D."/>
            <person name="Skrede I."/>
            <person name="Drula E."/>
            <person name="Henrissat B."/>
            <person name="Morin E."/>
            <person name="Kohler A."/>
            <person name="Barry K."/>
            <person name="LaButti K."/>
            <person name="Morin E."/>
            <person name="Salamov A."/>
            <person name="Lipzen A."/>
            <person name="Mereny Z."/>
            <person name="Hegedus B."/>
            <person name="Baldrian P."/>
            <person name="Stursova M."/>
            <person name="Weitz H."/>
            <person name="Taylor A."/>
            <person name="Grigoriev I.V."/>
            <person name="Nagy L.G."/>
            <person name="Martin F."/>
            <person name="Kauserud H."/>
        </authorList>
    </citation>
    <scope>NUCLEOTIDE SEQUENCE</scope>
    <source>
        <strain evidence="2">CBHHK182m</strain>
    </source>
</reference>
<comment type="caution">
    <text evidence="2">The sequence shown here is derived from an EMBL/GenBank/DDBJ whole genome shotgun (WGS) entry which is preliminary data.</text>
</comment>
<feature type="region of interest" description="Disordered" evidence="1">
    <location>
        <begin position="21"/>
        <end position="64"/>
    </location>
</feature>